<dbReference type="SUPFAM" id="SSF55729">
    <property type="entry name" value="Acyl-CoA N-acyltransferases (Nat)"/>
    <property type="match status" value="1"/>
</dbReference>
<dbReference type="GO" id="GO:0016747">
    <property type="term" value="F:acyltransferase activity, transferring groups other than amino-acyl groups"/>
    <property type="evidence" value="ECO:0007669"/>
    <property type="project" value="InterPro"/>
</dbReference>
<dbReference type="PROSITE" id="PS51186">
    <property type="entry name" value="GNAT"/>
    <property type="match status" value="1"/>
</dbReference>
<name>A0A8J3ET14_9ACTN</name>
<feature type="domain" description="N-acetyltransferase" evidence="1">
    <location>
        <begin position="1"/>
        <end position="92"/>
    </location>
</feature>
<dbReference type="InterPro" id="IPR031165">
    <property type="entry name" value="GNAT_YJDJ"/>
</dbReference>
<accession>A0A8J3ET14</accession>
<dbReference type="InterPro" id="IPR000182">
    <property type="entry name" value="GNAT_dom"/>
</dbReference>
<evidence type="ECO:0000313" key="4">
    <source>
        <dbReference type="Proteomes" id="UP000650511"/>
    </source>
</evidence>
<protein>
    <submittedName>
        <fullName evidence="3">N-acetyltransferase</fullName>
    </submittedName>
</protein>
<dbReference type="Gene3D" id="3.40.630.30">
    <property type="match status" value="1"/>
</dbReference>
<dbReference type="PANTHER" id="PTHR31435:SF10">
    <property type="entry name" value="BSR4717 PROTEIN"/>
    <property type="match status" value="1"/>
</dbReference>
<comment type="caution">
    <text evidence="3">The sequence shown here is derived from an EMBL/GenBank/DDBJ whole genome shotgun (WGS) entry which is preliminary data.</text>
</comment>
<dbReference type="PANTHER" id="PTHR31435">
    <property type="entry name" value="PROTEIN NATD1"/>
    <property type="match status" value="1"/>
</dbReference>
<dbReference type="Pfam" id="PF14542">
    <property type="entry name" value="Acetyltransf_CG"/>
    <property type="match status" value="1"/>
</dbReference>
<organism evidence="3 4">
    <name type="scientific">Egicoccus halophilus</name>
    <dbReference type="NCBI Taxonomy" id="1670830"/>
    <lineage>
        <taxon>Bacteria</taxon>
        <taxon>Bacillati</taxon>
        <taxon>Actinomycetota</taxon>
        <taxon>Nitriliruptoria</taxon>
        <taxon>Egicoccales</taxon>
        <taxon>Egicoccaceae</taxon>
        <taxon>Egicoccus</taxon>
    </lineage>
</organism>
<keyword evidence="4" id="KW-1185">Reference proteome</keyword>
<evidence type="ECO:0000259" key="2">
    <source>
        <dbReference type="PROSITE" id="PS51729"/>
    </source>
</evidence>
<dbReference type="PROSITE" id="PS51729">
    <property type="entry name" value="GNAT_YJDJ"/>
    <property type="match status" value="1"/>
</dbReference>
<evidence type="ECO:0000313" key="3">
    <source>
        <dbReference type="EMBL" id="GGI08594.1"/>
    </source>
</evidence>
<reference evidence="3" key="1">
    <citation type="journal article" date="2014" name="Int. J. Syst. Evol. Microbiol.">
        <title>Complete genome sequence of Corynebacterium casei LMG S-19264T (=DSM 44701T), isolated from a smear-ripened cheese.</title>
        <authorList>
            <consortium name="US DOE Joint Genome Institute (JGI-PGF)"/>
            <person name="Walter F."/>
            <person name="Albersmeier A."/>
            <person name="Kalinowski J."/>
            <person name="Ruckert C."/>
        </authorList>
    </citation>
    <scope>NUCLEOTIDE SEQUENCE</scope>
    <source>
        <strain evidence="3">CGMCC 1.14988</strain>
    </source>
</reference>
<evidence type="ECO:0000259" key="1">
    <source>
        <dbReference type="PROSITE" id="PS51186"/>
    </source>
</evidence>
<dbReference type="InterPro" id="IPR016181">
    <property type="entry name" value="Acyl_CoA_acyltransferase"/>
</dbReference>
<dbReference type="EMBL" id="BMHA01000012">
    <property type="protein sequence ID" value="GGI08594.1"/>
    <property type="molecule type" value="Genomic_DNA"/>
</dbReference>
<dbReference type="Proteomes" id="UP000650511">
    <property type="component" value="Unassembled WGS sequence"/>
</dbReference>
<feature type="domain" description="N-acetyltransferase" evidence="2">
    <location>
        <begin position="4"/>
        <end position="90"/>
    </location>
</feature>
<gene>
    <name evidence="3" type="ORF">GCM10011354_29860</name>
</gene>
<dbReference type="RefSeq" id="WP_130650389.1">
    <property type="nucleotide sequence ID" value="NZ_BMHA01000012.1"/>
</dbReference>
<sequence>MDIERDPDGQRYVASDDGREVGELTFAQEAGTLRLLHTKVDEAAEGRGIGGGLARRALDDARRDGLRVDPQCQFVAGWIERHPEYAELVAED</sequence>
<reference evidence="3" key="2">
    <citation type="submission" date="2020-09" db="EMBL/GenBank/DDBJ databases">
        <authorList>
            <person name="Sun Q."/>
            <person name="Zhou Y."/>
        </authorList>
    </citation>
    <scope>NUCLEOTIDE SEQUENCE</scope>
    <source>
        <strain evidence="3">CGMCC 1.14988</strain>
    </source>
</reference>
<dbReference type="OrthoDB" id="5405911at2"/>
<dbReference type="InterPro" id="IPR045057">
    <property type="entry name" value="Gcn5-rel_NAT"/>
</dbReference>
<proteinExistence type="predicted"/>
<dbReference type="CDD" id="cd04301">
    <property type="entry name" value="NAT_SF"/>
    <property type="match status" value="1"/>
</dbReference>
<dbReference type="AlphaFoldDB" id="A0A8J3ET14"/>